<dbReference type="Pfam" id="PF13180">
    <property type="entry name" value="PDZ_2"/>
    <property type="match status" value="1"/>
</dbReference>
<dbReference type="SUPFAM" id="SSF50156">
    <property type="entry name" value="PDZ domain-like"/>
    <property type="match status" value="1"/>
</dbReference>
<feature type="active site" evidence="1">
    <location>
        <position position="280"/>
    </location>
</feature>
<dbReference type="KEGG" id="rhs:A3Q41_03439"/>
<keyword evidence="1 5" id="KW-0645">Protease</keyword>
<dbReference type="Gene3D" id="3.30.230.10">
    <property type="match status" value="1"/>
</dbReference>
<accession>A0A143QNZ8</accession>
<sequence length="383" mass="39510">MSTRSAKDRHADGEQNGFVASCVGLRQGRYPRRRTFGSNVYRVNRRIATLVAALVPVVVLGVTGSVVTVPFAALGPGPTYNTLGDVDGVPVVQIDGTDVDPTAGHLNMTTVAVRDQLNLFEALGFWASGRQGLVPREEVYPPDKSKEEVQEGNQADFEQSESSAELAALHHLDLPVSLSVTSVAQDGPAAGVLNIGDTLVAVGGTPVSTAGAVREAVSAKAPGDSLDIDYVRDGAPRTGSVVLGARPDDPSKGYLGVTPEEQPDVPFDVKFNLADVGGPSAGLMFSLAVVDKLSPGELSNGEFVAGTGTIDAAGTVGPIGGIPYKLIAAREAGATTFLVPDANCGEAQQNVPDGLRLVRVESLDNAIDSLRAIGSGEDAPTCS</sequence>
<dbReference type="GO" id="GO:0004252">
    <property type="term" value="F:serine-type endopeptidase activity"/>
    <property type="evidence" value="ECO:0007669"/>
    <property type="project" value="UniProtKB-UniRule"/>
</dbReference>
<dbReference type="GO" id="GO:0006508">
    <property type="term" value="P:proteolysis"/>
    <property type="evidence" value="ECO:0007669"/>
    <property type="project" value="UniProtKB-KW"/>
</dbReference>
<dbReference type="InterPro" id="IPR001478">
    <property type="entry name" value="PDZ"/>
</dbReference>
<evidence type="ECO:0000313" key="6">
    <source>
        <dbReference type="Proteomes" id="UP000076038"/>
    </source>
</evidence>
<dbReference type="InterPro" id="IPR020568">
    <property type="entry name" value="Ribosomal_Su5_D2-typ_SF"/>
</dbReference>
<protein>
    <recommendedName>
        <fullName evidence="1">endopeptidase La</fullName>
        <ecNumber evidence="1">3.4.21.53</ecNumber>
    </recommendedName>
</protein>
<dbReference type="PROSITE" id="PS51786">
    <property type="entry name" value="LON_PROTEOLYTIC"/>
    <property type="match status" value="1"/>
</dbReference>
<keyword evidence="3" id="KW-0472">Membrane</keyword>
<dbReference type="InterPro" id="IPR008269">
    <property type="entry name" value="Lon_proteolytic"/>
</dbReference>
<feature type="compositionally biased region" description="Basic and acidic residues" evidence="2">
    <location>
        <begin position="137"/>
        <end position="149"/>
    </location>
</feature>
<feature type="compositionally biased region" description="Polar residues" evidence="2">
    <location>
        <begin position="151"/>
        <end position="161"/>
    </location>
</feature>
<keyword evidence="6" id="KW-1185">Reference proteome</keyword>
<evidence type="ECO:0000256" key="2">
    <source>
        <dbReference type="SAM" id="MobiDB-lite"/>
    </source>
</evidence>
<dbReference type="InterPro" id="IPR036034">
    <property type="entry name" value="PDZ_sf"/>
</dbReference>
<proteinExistence type="inferred from homology"/>
<dbReference type="PANTHER" id="PTHR10046">
    <property type="entry name" value="ATP DEPENDENT LON PROTEASE FAMILY MEMBER"/>
    <property type="match status" value="1"/>
</dbReference>
<dbReference type="GO" id="GO:0004176">
    <property type="term" value="F:ATP-dependent peptidase activity"/>
    <property type="evidence" value="ECO:0007669"/>
    <property type="project" value="UniProtKB-UniRule"/>
</dbReference>
<dbReference type="AlphaFoldDB" id="A0A143QNZ8"/>
<dbReference type="InterPro" id="IPR014721">
    <property type="entry name" value="Ribsml_uS5_D2-typ_fold_subgr"/>
</dbReference>
<feature type="transmembrane region" description="Helical" evidence="3">
    <location>
        <begin position="47"/>
        <end position="73"/>
    </location>
</feature>
<comment type="similarity">
    <text evidence="1">Belongs to the peptidase S16 family.</text>
</comment>
<dbReference type="Pfam" id="PF05362">
    <property type="entry name" value="Lon_C"/>
    <property type="match status" value="1"/>
</dbReference>
<name>A0A143QNZ8_RHOFA</name>
<dbReference type="InterPro" id="IPR027065">
    <property type="entry name" value="Lon_Prtase"/>
</dbReference>
<keyword evidence="1" id="KW-0720">Serine protease</keyword>
<dbReference type="PATRIC" id="fig|1653479.3.peg.3490"/>
<keyword evidence="1 5" id="KW-0378">Hydrolase</keyword>
<feature type="domain" description="Lon proteolytic" evidence="4">
    <location>
        <begin position="275"/>
        <end position="373"/>
    </location>
</feature>
<dbReference type="GO" id="GO:0005524">
    <property type="term" value="F:ATP binding"/>
    <property type="evidence" value="ECO:0007669"/>
    <property type="project" value="InterPro"/>
</dbReference>
<evidence type="ECO:0000256" key="1">
    <source>
        <dbReference type="PROSITE-ProRule" id="PRU01122"/>
    </source>
</evidence>
<dbReference type="SUPFAM" id="SSF54211">
    <property type="entry name" value="Ribosomal protein S5 domain 2-like"/>
    <property type="match status" value="1"/>
</dbReference>
<gene>
    <name evidence="5" type="primary">lon_3</name>
    <name evidence="5" type="ORF">A3Q41_03439</name>
</gene>
<keyword evidence="3" id="KW-0812">Transmembrane</keyword>
<dbReference type="EC" id="3.4.21.53" evidence="1"/>
<feature type="active site" evidence="1">
    <location>
        <position position="325"/>
    </location>
</feature>
<dbReference type="GO" id="GO:0030163">
    <property type="term" value="P:protein catabolic process"/>
    <property type="evidence" value="ECO:0007669"/>
    <property type="project" value="InterPro"/>
</dbReference>
<evidence type="ECO:0000256" key="3">
    <source>
        <dbReference type="SAM" id="Phobius"/>
    </source>
</evidence>
<dbReference type="Gene3D" id="2.30.42.10">
    <property type="match status" value="1"/>
</dbReference>
<dbReference type="Proteomes" id="UP000076038">
    <property type="component" value="Chromosome"/>
</dbReference>
<feature type="region of interest" description="Disordered" evidence="2">
    <location>
        <begin position="137"/>
        <end position="161"/>
    </location>
</feature>
<keyword evidence="3" id="KW-1133">Transmembrane helix</keyword>
<comment type="catalytic activity">
    <reaction evidence="1">
        <text>Hydrolysis of proteins in presence of ATP.</text>
        <dbReference type="EC" id="3.4.21.53"/>
    </reaction>
</comment>
<reference evidence="5 6" key="1">
    <citation type="journal article" date="2016" name="Genome Announc.">
        <title>Complete Genome and Plasmid Sequences for Rhodococcus fascians D188 and Draft Sequences for Rhodococcus Isolates PBTS 1 and PBTS 2.</title>
        <authorList>
            <person name="Stamler R.A."/>
            <person name="Vereecke D."/>
            <person name="Zhang Y."/>
            <person name="Schilkey F."/>
            <person name="Devitt N."/>
            <person name="Randall J.J."/>
        </authorList>
    </citation>
    <scope>NUCLEOTIDE SEQUENCE [LARGE SCALE GENOMIC DNA]</scope>
    <source>
        <strain evidence="5 6">PBTS2</strain>
    </source>
</reference>
<evidence type="ECO:0000313" key="5">
    <source>
        <dbReference type="EMBL" id="AMY24730.1"/>
    </source>
</evidence>
<reference evidence="6" key="2">
    <citation type="submission" date="2016-04" db="EMBL/GenBank/DDBJ databases">
        <title>Complete Genome and Plasmid Sequences for Rhodococcus fascians D188 and Draft Sequences for Rhodococcus spp. Isolates PBTS 1 and PBTS 2.</title>
        <authorList>
            <person name="Stamer R."/>
            <person name="Vereecke D."/>
            <person name="Zhang Y."/>
            <person name="Schilkey F."/>
            <person name="Devitt N."/>
            <person name="Randall J."/>
        </authorList>
    </citation>
    <scope>NUCLEOTIDE SEQUENCE [LARGE SCALE GENOMIC DNA]</scope>
    <source>
        <strain evidence="6">PBTS2</strain>
    </source>
</reference>
<organism evidence="5 6">
    <name type="scientific">Rhodococcoides fascians</name>
    <name type="common">Rhodococcus fascians</name>
    <dbReference type="NCBI Taxonomy" id="1828"/>
    <lineage>
        <taxon>Bacteria</taxon>
        <taxon>Bacillati</taxon>
        <taxon>Actinomycetota</taxon>
        <taxon>Actinomycetes</taxon>
        <taxon>Mycobacteriales</taxon>
        <taxon>Nocardiaceae</taxon>
        <taxon>Rhodococcoides</taxon>
    </lineage>
</organism>
<dbReference type="EMBL" id="CP015220">
    <property type="protein sequence ID" value="AMY24730.1"/>
    <property type="molecule type" value="Genomic_DNA"/>
</dbReference>
<evidence type="ECO:0000259" key="4">
    <source>
        <dbReference type="PROSITE" id="PS51786"/>
    </source>
</evidence>